<dbReference type="Proteomes" id="UP001235966">
    <property type="component" value="Unassembled WGS sequence"/>
</dbReference>
<accession>A0ABT9NBZ7</accession>
<protein>
    <submittedName>
        <fullName evidence="1">Uncharacterized protein</fullName>
    </submittedName>
</protein>
<evidence type="ECO:0000313" key="1">
    <source>
        <dbReference type="EMBL" id="MDP9801234.1"/>
    </source>
</evidence>
<evidence type="ECO:0000313" key="2">
    <source>
        <dbReference type="Proteomes" id="UP001235966"/>
    </source>
</evidence>
<proteinExistence type="predicted"/>
<dbReference type="Gene3D" id="3.40.50.1820">
    <property type="entry name" value="alpha/beta hydrolase"/>
    <property type="match status" value="1"/>
</dbReference>
<comment type="caution">
    <text evidence="1">The sequence shown here is derived from an EMBL/GenBank/DDBJ whole genome shotgun (WGS) entry which is preliminary data.</text>
</comment>
<dbReference type="RefSeq" id="WP_307014611.1">
    <property type="nucleotide sequence ID" value="NZ_JAUSQW010000001.1"/>
</dbReference>
<name>A0ABT9NBZ7_9ACTO</name>
<keyword evidence="2" id="KW-1185">Reference proteome</keyword>
<organism evidence="1 2">
    <name type="scientific">Arcanobacterium wilhelmae</name>
    <dbReference type="NCBI Taxonomy" id="1803177"/>
    <lineage>
        <taxon>Bacteria</taxon>
        <taxon>Bacillati</taxon>
        <taxon>Actinomycetota</taxon>
        <taxon>Actinomycetes</taxon>
        <taxon>Actinomycetales</taxon>
        <taxon>Actinomycetaceae</taxon>
        <taxon>Arcanobacterium</taxon>
    </lineage>
</organism>
<gene>
    <name evidence="1" type="ORF">J2S49_001310</name>
</gene>
<dbReference type="EMBL" id="JAUSQW010000001">
    <property type="protein sequence ID" value="MDP9801234.1"/>
    <property type="molecule type" value="Genomic_DNA"/>
</dbReference>
<reference evidence="1 2" key="1">
    <citation type="submission" date="2023-07" db="EMBL/GenBank/DDBJ databases">
        <title>Sequencing the genomes of 1000 actinobacteria strains.</title>
        <authorList>
            <person name="Klenk H.-P."/>
        </authorList>
    </citation>
    <scope>NUCLEOTIDE SEQUENCE [LARGE SCALE GENOMIC DNA]</scope>
    <source>
        <strain evidence="1 2">DSM 102162</strain>
    </source>
</reference>
<dbReference type="InterPro" id="IPR029058">
    <property type="entry name" value="AB_hydrolase_fold"/>
</dbReference>
<dbReference type="SUPFAM" id="SSF53474">
    <property type="entry name" value="alpha/beta-Hydrolases"/>
    <property type="match status" value="1"/>
</dbReference>
<sequence>MDDTQPFFATGPRVVDLLNEWDQAQFDLLNVVVRRSALAQGRDDGIGVFPSAILRLITKTWRIGILSEPLVESRSGDMRLEQTRDNALDRVGMLLDSYTAATALVPRFVQTLALRELAYWLPLQDLSEPQLFERVRAIAKRFEQRVIMAAPGIDVSIRMQMLSVEHGNNVEPLLKRAGSRFFRNGVPVWVPARDGMVFHFCDALIDNGAIVVTGEFTGFRAQGIEYGFRVGDRFVPVGSDSVGSAWNTDTHEYTGVTVRAVLELEEGDRLLPAYRIDDEVTLVAYEFADGASIQPIPGSHVVLGRLMLTNFMNQVLVAERVTTALRARRRIGYLKRKLGISPIPAVSVASQSLKSAENNDDLRSTRSLPLAEGKSYVRVRVRDWSGLLGQYLRVYCRGQKVYGNIVEQPAKGEPLEYRNIVGPSTDPQDYCVNLPVQAEITCSPVAFTTPQQNNFDEKYHVEQHGDVFYSVRRNTANPRKVIFTFAGCSTSTSPLQFVISYLGGITDSELDTAALVAFQDRYLVAGSYMTVGADNEQIDGAVDDAISSLLRKWKINENNVLFFGASKGGSIALRFAAPYPRAAVVCAVPQMNRPYYFTKPAFRENLGERRELATFGEPSDYFNRYLSEGRSVDLFYTTRDEISNFSVVEFPHPQSGLRTHRIDGIHTDVARRALPTMLGRVRTFLRDDELPASPWPHVRDVTLSAKGALIFARVELASVTPVDSPVNWYLERSYGEAVRRYELQEEDGVLVTPPTSGINTAYETIRGLWSLRYISERGETSCVPLAQWPQAFRSAKVPHGRDVEGPSLLQLTDGAQSRYRIVNGDVLAEFDVCYVAGRPTSVVDEETLAVVIAREHTDLAAVTAGVSGVFEILASAPSRELAIMVKRAAANAYAKRIRIIVDPKIAHWQMRKFARDFDWFAVEVELLATP</sequence>